<evidence type="ECO:0000256" key="3">
    <source>
        <dbReference type="ARBA" id="ARBA00022458"/>
    </source>
</evidence>
<dbReference type="InterPro" id="IPR003593">
    <property type="entry name" value="AAA+_ATPase"/>
</dbReference>
<dbReference type="GO" id="GO:0016887">
    <property type="term" value="F:ATP hydrolysis activity"/>
    <property type="evidence" value="ECO:0007669"/>
    <property type="project" value="InterPro"/>
</dbReference>
<evidence type="ECO:0000256" key="2">
    <source>
        <dbReference type="ARBA" id="ARBA00022448"/>
    </source>
</evidence>
<proteinExistence type="inferred from homology"/>
<keyword evidence="2" id="KW-0813">Transport</keyword>
<evidence type="ECO:0000256" key="1">
    <source>
        <dbReference type="ARBA" id="ARBA00005417"/>
    </source>
</evidence>
<reference evidence="7 8" key="1">
    <citation type="submission" date="2014-05" db="EMBL/GenBank/DDBJ databases">
        <title>De novo Genome Sequence of Spirocheata sp.</title>
        <authorList>
            <person name="Shivani Y."/>
            <person name="Subhash Y."/>
            <person name="Tushar L."/>
            <person name="Sasikala C."/>
            <person name="Ramana C.V."/>
        </authorList>
    </citation>
    <scope>NUCLEOTIDE SEQUENCE [LARGE SCALE GENOMIC DNA]</scope>
    <source>
        <strain evidence="7 8">JC230</strain>
    </source>
</reference>
<dbReference type="Pfam" id="PF13732">
    <property type="entry name" value="DrrA1-3_C"/>
    <property type="match status" value="1"/>
</dbReference>
<feature type="domain" description="ABC transporter" evidence="6">
    <location>
        <begin position="2"/>
        <end position="229"/>
    </location>
</feature>
<dbReference type="PANTHER" id="PTHR42711">
    <property type="entry name" value="ABC TRANSPORTER ATP-BINDING PROTEIN"/>
    <property type="match status" value="1"/>
</dbReference>
<comment type="similarity">
    <text evidence="1">Belongs to the ABC transporter superfamily.</text>
</comment>
<sequence length="305" mass="34198">MIKIQNLQKNYGDLRAVDSISLEAAPGRIFGLLGPNGAGKSTTIRMIMNILAPDGGEILFNGEPFTTLHQDRIGYLPEERGLYKQAKVGQLLTYLGTLKNAPKDQLQKNIDRWLERFDLQEWKHRKVEELSKGMSQKVQFAAALVHDPDVVFLDEPFSGMDPVSQNTLLEAIQELGSQGKTILFSTHIMEHAEKICSDILLMNHGKTVVSGSLEKIKEQYGTRSVRLEFEGNSSDLSDCPLTSASVVYPRWAEFELQDGVAAQELLVYAMERVTVTHFSLEQPSLHSIFLQLVGKKTKENTHENQ</sequence>
<dbReference type="eggNOG" id="COG4152">
    <property type="taxonomic scope" value="Bacteria"/>
</dbReference>
<evidence type="ECO:0000313" key="8">
    <source>
        <dbReference type="Proteomes" id="UP000029692"/>
    </source>
</evidence>
<dbReference type="Pfam" id="PF00005">
    <property type="entry name" value="ABC_tran"/>
    <property type="match status" value="1"/>
</dbReference>
<keyword evidence="4" id="KW-0547">Nucleotide-binding</keyword>
<dbReference type="InterPro" id="IPR003439">
    <property type="entry name" value="ABC_transporter-like_ATP-bd"/>
</dbReference>
<dbReference type="PROSITE" id="PS00211">
    <property type="entry name" value="ABC_TRANSPORTER_1"/>
    <property type="match status" value="1"/>
</dbReference>
<evidence type="ECO:0000256" key="5">
    <source>
        <dbReference type="ARBA" id="ARBA00022840"/>
    </source>
</evidence>
<dbReference type="InterPro" id="IPR017871">
    <property type="entry name" value="ABC_transporter-like_CS"/>
</dbReference>
<dbReference type="SMART" id="SM00382">
    <property type="entry name" value="AAA"/>
    <property type="match status" value="1"/>
</dbReference>
<evidence type="ECO:0000313" key="7">
    <source>
        <dbReference type="EMBL" id="KGE73611.1"/>
    </source>
</evidence>
<dbReference type="Gene3D" id="3.40.50.300">
    <property type="entry name" value="P-loop containing nucleotide triphosphate hydrolases"/>
    <property type="match status" value="1"/>
</dbReference>
<dbReference type="InterPro" id="IPR025302">
    <property type="entry name" value="DrrA1/2-like_C"/>
</dbReference>
<protein>
    <recommendedName>
        <fullName evidence="6">ABC transporter domain-containing protein</fullName>
    </recommendedName>
</protein>
<evidence type="ECO:0000256" key="4">
    <source>
        <dbReference type="ARBA" id="ARBA00022741"/>
    </source>
</evidence>
<dbReference type="PROSITE" id="PS50893">
    <property type="entry name" value="ABC_TRANSPORTER_2"/>
    <property type="match status" value="1"/>
</dbReference>
<dbReference type="GO" id="GO:0005524">
    <property type="term" value="F:ATP binding"/>
    <property type="evidence" value="ECO:0007669"/>
    <property type="project" value="UniProtKB-KW"/>
</dbReference>
<dbReference type="AlphaFoldDB" id="A0A098R1F5"/>
<dbReference type="SUPFAM" id="SSF52540">
    <property type="entry name" value="P-loop containing nucleoside triphosphate hydrolases"/>
    <property type="match status" value="1"/>
</dbReference>
<keyword evidence="3" id="KW-0536">Nodulation</keyword>
<dbReference type="InterPro" id="IPR027417">
    <property type="entry name" value="P-loop_NTPase"/>
</dbReference>
<name>A0A098R1F5_9SPIO</name>
<dbReference type="STRING" id="1480694.DC28_02925"/>
<dbReference type="EMBL" id="JNUP01000023">
    <property type="protein sequence ID" value="KGE73611.1"/>
    <property type="molecule type" value="Genomic_DNA"/>
</dbReference>
<dbReference type="PANTHER" id="PTHR42711:SF5">
    <property type="entry name" value="ABC TRANSPORTER ATP-BINDING PROTEIN NATA"/>
    <property type="match status" value="1"/>
</dbReference>
<gene>
    <name evidence="7" type="ORF">DC28_02925</name>
</gene>
<dbReference type="Proteomes" id="UP000029692">
    <property type="component" value="Unassembled WGS sequence"/>
</dbReference>
<organism evidence="7 8">
    <name type="scientific">Spirochaeta lutea</name>
    <dbReference type="NCBI Taxonomy" id="1480694"/>
    <lineage>
        <taxon>Bacteria</taxon>
        <taxon>Pseudomonadati</taxon>
        <taxon>Spirochaetota</taxon>
        <taxon>Spirochaetia</taxon>
        <taxon>Spirochaetales</taxon>
        <taxon>Spirochaetaceae</taxon>
        <taxon>Spirochaeta</taxon>
    </lineage>
</organism>
<keyword evidence="5" id="KW-0067">ATP-binding</keyword>
<dbReference type="OrthoDB" id="9775135at2"/>
<dbReference type="RefSeq" id="WP_037545552.1">
    <property type="nucleotide sequence ID" value="NZ_JNUP01000023.1"/>
</dbReference>
<accession>A0A098R1F5</accession>
<dbReference type="InterPro" id="IPR050763">
    <property type="entry name" value="ABC_transporter_ATP-binding"/>
</dbReference>
<comment type="caution">
    <text evidence="7">The sequence shown here is derived from an EMBL/GenBank/DDBJ whole genome shotgun (WGS) entry which is preliminary data.</text>
</comment>
<evidence type="ECO:0000259" key="6">
    <source>
        <dbReference type="PROSITE" id="PS50893"/>
    </source>
</evidence>
<keyword evidence="8" id="KW-1185">Reference proteome</keyword>